<evidence type="ECO:0000313" key="3">
    <source>
        <dbReference type="Proteomes" id="UP000182652"/>
    </source>
</evidence>
<dbReference type="STRING" id="156980.SAMN04489745_0090"/>
<gene>
    <name evidence="2" type="ORF">SAMN04489745_0090</name>
</gene>
<dbReference type="AlphaFoldDB" id="A0A1H4I7L1"/>
<keyword evidence="1" id="KW-0812">Transmembrane</keyword>
<organism evidence="2 3">
    <name type="scientific">Arthrobacter woluwensis</name>
    <dbReference type="NCBI Taxonomy" id="156980"/>
    <lineage>
        <taxon>Bacteria</taxon>
        <taxon>Bacillati</taxon>
        <taxon>Actinomycetota</taxon>
        <taxon>Actinomycetes</taxon>
        <taxon>Micrococcales</taxon>
        <taxon>Micrococcaceae</taxon>
        <taxon>Arthrobacter</taxon>
    </lineage>
</organism>
<keyword evidence="1" id="KW-1133">Transmembrane helix</keyword>
<accession>A0A1H4I7L1</accession>
<reference evidence="2 3" key="1">
    <citation type="submission" date="2016-10" db="EMBL/GenBank/DDBJ databases">
        <authorList>
            <person name="de Groot N.N."/>
        </authorList>
    </citation>
    <scope>NUCLEOTIDE SEQUENCE [LARGE SCALE GENOMIC DNA]</scope>
    <source>
        <strain evidence="2 3">DSM 10495</strain>
    </source>
</reference>
<evidence type="ECO:0000313" key="2">
    <source>
        <dbReference type="EMBL" id="SEB29895.1"/>
    </source>
</evidence>
<dbReference type="EMBL" id="FNSN01000002">
    <property type="protein sequence ID" value="SEB29895.1"/>
    <property type="molecule type" value="Genomic_DNA"/>
</dbReference>
<feature type="transmembrane region" description="Helical" evidence="1">
    <location>
        <begin position="48"/>
        <end position="70"/>
    </location>
</feature>
<feature type="transmembrane region" description="Helical" evidence="1">
    <location>
        <begin position="163"/>
        <end position="183"/>
    </location>
</feature>
<dbReference type="Proteomes" id="UP000182652">
    <property type="component" value="Unassembled WGS sequence"/>
</dbReference>
<dbReference type="RefSeq" id="WP_066217220.1">
    <property type="nucleotide sequence ID" value="NZ_FNSN01000002.1"/>
</dbReference>
<evidence type="ECO:0000256" key="1">
    <source>
        <dbReference type="SAM" id="Phobius"/>
    </source>
</evidence>
<sequence length="239" mass="25946">MKFIFEYVRIQVLELFRLPSFFLPLIALPTAFYLMLGIRADAPAAQILFSYMAFSVLGTMMFQFGVGVAATRNDPWNLYLLTLPVPSRVRVSSQLMAGLFFSALFSLPLLVVGAVNGALFSVSAGPLLFAIGGLCIGGLVHGGLGLALGYWLPARGAVPITNLIYFPLAFVGGLFGPVDFGAFQPIHTFSPTGAWADLISNSLVGRLDVLALIILAGYFVVCAFFAIWGYRRVEQTQYR</sequence>
<feature type="transmembrane region" description="Helical" evidence="1">
    <location>
        <begin position="12"/>
        <end position="36"/>
    </location>
</feature>
<proteinExistence type="predicted"/>
<protein>
    <submittedName>
        <fullName evidence="2">ABC-2 type transport system permease protein</fullName>
    </submittedName>
</protein>
<feature type="transmembrane region" description="Helical" evidence="1">
    <location>
        <begin position="91"/>
        <end position="115"/>
    </location>
</feature>
<keyword evidence="3" id="KW-1185">Reference proteome</keyword>
<feature type="transmembrane region" description="Helical" evidence="1">
    <location>
        <begin position="209"/>
        <end position="230"/>
    </location>
</feature>
<keyword evidence="1" id="KW-0472">Membrane</keyword>
<feature type="transmembrane region" description="Helical" evidence="1">
    <location>
        <begin position="127"/>
        <end position="151"/>
    </location>
</feature>
<name>A0A1H4I7L1_9MICC</name>